<protein>
    <submittedName>
        <fullName evidence="4">Amino acid ABC transporter substrate-binding protein</fullName>
    </submittedName>
</protein>
<proteinExistence type="predicted"/>
<dbReference type="EMBL" id="RQZA01000002">
    <property type="protein sequence ID" value="RRD31865.1"/>
    <property type="molecule type" value="Genomic_DNA"/>
</dbReference>
<feature type="domain" description="Solute-binding protein family 3/N-terminal" evidence="3">
    <location>
        <begin position="40"/>
        <end position="262"/>
    </location>
</feature>
<sequence length="272" mass="28434">MKIKKIVLGLATAFSALALTACGGSAGKTDSLAAIKEKGKLVVAVSPDYAPFEFRALVDGKDTVVGSDIDLAQDIADELGVELELSTMNFDNVLSSVQNGKADIAISGLSYTGDRAKVYDFSESYYTTENAILVAADKVDNYKTLDDFSGKSVGVLKGSIEEGLSKEQLKGANIVALPVMGDAIAQLKAGQLDAVVLEAPVGAGYISQNADIAMSELALTVAEGDAKVVAMPKDSPELKKAIDKVVVKLVEDGTYKDYILKAAELTGSAIEE</sequence>
<dbReference type="AlphaFoldDB" id="A0A3P1VEI2"/>
<dbReference type="Pfam" id="PF00497">
    <property type="entry name" value="SBP_bac_3"/>
    <property type="match status" value="1"/>
</dbReference>
<evidence type="ECO:0000313" key="5">
    <source>
        <dbReference type="Proteomes" id="UP000281771"/>
    </source>
</evidence>
<keyword evidence="5" id="KW-1185">Reference proteome</keyword>
<dbReference type="InterPro" id="IPR001638">
    <property type="entry name" value="Solute-binding_3/MltF_N"/>
</dbReference>
<dbReference type="SUPFAM" id="SSF53850">
    <property type="entry name" value="Periplasmic binding protein-like II"/>
    <property type="match status" value="1"/>
</dbReference>
<evidence type="ECO:0000256" key="2">
    <source>
        <dbReference type="SAM" id="SignalP"/>
    </source>
</evidence>
<accession>A0A3P1VEI2</accession>
<dbReference type="RefSeq" id="WP_124776150.1">
    <property type="nucleotide sequence ID" value="NZ_RQZA01000002.1"/>
</dbReference>
<dbReference type="PANTHER" id="PTHR35936:SF17">
    <property type="entry name" value="ARGININE-BINDING EXTRACELLULAR PROTEIN ARTP"/>
    <property type="match status" value="1"/>
</dbReference>
<dbReference type="PROSITE" id="PS51257">
    <property type="entry name" value="PROKAR_LIPOPROTEIN"/>
    <property type="match status" value="1"/>
</dbReference>
<dbReference type="Gene3D" id="3.40.190.10">
    <property type="entry name" value="Periplasmic binding protein-like II"/>
    <property type="match status" value="2"/>
</dbReference>
<dbReference type="Proteomes" id="UP000281771">
    <property type="component" value="Unassembled WGS sequence"/>
</dbReference>
<keyword evidence="1 2" id="KW-0732">Signal</keyword>
<feature type="signal peptide" evidence="2">
    <location>
        <begin position="1"/>
        <end position="20"/>
    </location>
</feature>
<reference evidence="4 5" key="1">
    <citation type="submission" date="2018-11" db="EMBL/GenBank/DDBJ databases">
        <title>Genomes From Bacteria Associated with the Canine Oral Cavity: a Test Case for Automated Genome-Based Taxonomic Assignment.</title>
        <authorList>
            <person name="Coil D.A."/>
            <person name="Jospin G."/>
            <person name="Darling A.E."/>
            <person name="Wallis C."/>
            <person name="Davis I.J."/>
            <person name="Harris S."/>
            <person name="Eisen J.A."/>
            <person name="Holcombe L.J."/>
            <person name="O'Flynn C."/>
        </authorList>
    </citation>
    <scope>NUCLEOTIDE SEQUENCE [LARGE SCALE GENOMIC DNA]</scope>
    <source>
        <strain evidence="4 5">OH4621_COT-116</strain>
    </source>
</reference>
<evidence type="ECO:0000256" key="1">
    <source>
        <dbReference type="ARBA" id="ARBA00022729"/>
    </source>
</evidence>
<name>A0A3P1VEI2_9STRE</name>
<dbReference type="PANTHER" id="PTHR35936">
    <property type="entry name" value="MEMBRANE-BOUND LYTIC MUREIN TRANSGLYCOSYLASE F"/>
    <property type="match status" value="1"/>
</dbReference>
<comment type="caution">
    <text evidence="4">The sequence shown here is derived from an EMBL/GenBank/DDBJ whole genome shotgun (WGS) entry which is preliminary data.</text>
</comment>
<gene>
    <name evidence="4" type="ORF">EII38_03700</name>
</gene>
<evidence type="ECO:0000313" key="4">
    <source>
        <dbReference type="EMBL" id="RRD31865.1"/>
    </source>
</evidence>
<evidence type="ECO:0000259" key="3">
    <source>
        <dbReference type="SMART" id="SM00062"/>
    </source>
</evidence>
<feature type="chain" id="PRO_5038557816" evidence="2">
    <location>
        <begin position="21"/>
        <end position="272"/>
    </location>
</feature>
<organism evidence="4 5">
    <name type="scientific">Streptococcus minor</name>
    <dbReference type="NCBI Taxonomy" id="229549"/>
    <lineage>
        <taxon>Bacteria</taxon>
        <taxon>Bacillati</taxon>
        <taxon>Bacillota</taxon>
        <taxon>Bacilli</taxon>
        <taxon>Lactobacillales</taxon>
        <taxon>Streptococcaceae</taxon>
        <taxon>Streptococcus</taxon>
    </lineage>
</organism>
<dbReference type="STRING" id="1123309.GCA_000377005_01097"/>
<dbReference type="SMART" id="SM00062">
    <property type="entry name" value="PBPb"/>
    <property type="match status" value="1"/>
</dbReference>